<dbReference type="EMBL" id="CAJNOM010000446">
    <property type="protein sequence ID" value="CAF1443135.1"/>
    <property type="molecule type" value="Genomic_DNA"/>
</dbReference>
<sequence length="118" mass="13098">MCDTSIIKVSSKTAPVGELGQKYLACGKSLSMRMWDEEKGDNKEKGLTARDYETVGYVISGKAELHFENDQKVLLSQGDSWIVPKGSKHTYKIIENFTAVEATHPPAEIKNRDAPTTH</sequence>
<keyword evidence="5" id="KW-1185">Reference proteome</keyword>
<dbReference type="AlphaFoldDB" id="A0A814R5R1"/>
<name>A0A814R5R1_9BILA</name>
<accession>A0A814R5R1</accession>
<dbReference type="EMBL" id="CAJNOM010000447">
    <property type="protein sequence ID" value="CAF1443686.1"/>
    <property type="molecule type" value="Genomic_DNA"/>
</dbReference>
<dbReference type="Pfam" id="PF07883">
    <property type="entry name" value="Cupin_2"/>
    <property type="match status" value="1"/>
</dbReference>
<evidence type="ECO:0000313" key="4">
    <source>
        <dbReference type="EMBL" id="CAF1443686.1"/>
    </source>
</evidence>
<protein>
    <recommendedName>
        <fullName evidence="1">Cupin type-2 domain-containing protein</fullName>
    </recommendedName>
</protein>
<dbReference type="EMBL" id="CAJNOI010000147">
    <property type="protein sequence ID" value="CAF1129421.1"/>
    <property type="molecule type" value="Genomic_DNA"/>
</dbReference>
<dbReference type="CDD" id="cd02208">
    <property type="entry name" value="cupin_RmlC-like"/>
    <property type="match status" value="1"/>
</dbReference>
<dbReference type="Proteomes" id="UP000663832">
    <property type="component" value="Unassembled WGS sequence"/>
</dbReference>
<reference evidence="2" key="1">
    <citation type="submission" date="2021-02" db="EMBL/GenBank/DDBJ databases">
        <authorList>
            <person name="Nowell W R."/>
        </authorList>
    </citation>
    <scope>NUCLEOTIDE SEQUENCE</scope>
</reference>
<evidence type="ECO:0000313" key="5">
    <source>
        <dbReference type="Proteomes" id="UP000663832"/>
    </source>
</evidence>
<dbReference type="InterPro" id="IPR014710">
    <property type="entry name" value="RmlC-like_jellyroll"/>
</dbReference>
<gene>
    <name evidence="2" type="ORF">BJG266_LOCUS22914</name>
    <name evidence="3" type="ORF">QVE165_LOCUS39774</name>
    <name evidence="4" type="ORF">QVE165_LOCUS39811</name>
</gene>
<feature type="domain" description="Cupin type-2" evidence="1">
    <location>
        <begin position="51"/>
        <end position="95"/>
    </location>
</feature>
<organism evidence="2 6">
    <name type="scientific">Adineta steineri</name>
    <dbReference type="NCBI Taxonomy" id="433720"/>
    <lineage>
        <taxon>Eukaryota</taxon>
        <taxon>Metazoa</taxon>
        <taxon>Spiralia</taxon>
        <taxon>Gnathifera</taxon>
        <taxon>Rotifera</taxon>
        <taxon>Eurotatoria</taxon>
        <taxon>Bdelloidea</taxon>
        <taxon>Adinetida</taxon>
        <taxon>Adinetidae</taxon>
        <taxon>Adineta</taxon>
    </lineage>
</organism>
<comment type="caution">
    <text evidence="2">The sequence shown here is derived from an EMBL/GenBank/DDBJ whole genome shotgun (WGS) entry which is preliminary data.</text>
</comment>
<dbReference type="OrthoDB" id="9972687at2759"/>
<dbReference type="Gene3D" id="2.60.120.10">
    <property type="entry name" value="Jelly Rolls"/>
    <property type="match status" value="1"/>
</dbReference>
<proteinExistence type="predicted"/>
<dbReference type="SUPFAM" id="SSF51182">
    <property type="entry name" value="RmlC-like cupins"/>
    <property type="match status" value="1"/>
</dbReference>
<evidence type="ECO:0000313" key="2">
    <source>
        <dbReference type="EMBL" id="CAF1129421.1"/>
    </source>
</evidence>
<dbReference type="Proteomes" id="UP000663877">
    <property type="component" value="Unassembled WGS sequence"/>
</dbReference>
<evidence type="ECO:0000259" key="1">
    <source>
        <dbReference type="Pfam" id="PF07883"/>
    </source>
</evidence>
<dbReference type="InterPro" id="IPR011051">
    <property type="entry name" value="RmlC_Cupin_sf"/>
</dbReference>
<dbReference type="InterPro" id="IPR013096">
    <property type="entry name" value="Cupin_2"/>
</dbReference>
<evidence type="ECO:0000313" key="3">
    <source>
        <dbReference type="EMBL" id="CAF1443135.1"/>
    </source>
</evidence>
<evidence type="ECO:0000313" key="6">
    <source>
        <dbReference type="Proteomes" id="UP000663877"/>
    </source>
</evidence>